<evidence type="ECO:0000313" key="1">
    <source>
        <dbReference type="Proteomes" id="UP000887576"/>
    </source>
</evidence>
<dbReference type="WBParaSite" id="JU765_v2.g2218.t1">
    <property type="protein sequence ID" value="JU765_v2.g2218.t1"/>
    <property type="gene ID" value="JU765_v2.g2218"/>
</dbReference>
<sequence length="86" mass="9430">MCARRIIFIIAILSVLGYAHFIPKQRPVLPEKSENGNIEGKMEEFGRVVMKRDAEFLAAPTVPPDEGMPGWVIGMIAFCVVVSVAA</sequence>
<organism evidence="1 2">
    <name type="scientific">Panagrolaimus sp. JU765</name>
    <dbReference type="NCBI Taxonomy" id="591449"/>
    <lineage>
        <taxon>Eukaryota</taxon>
        <taxon>Metazoa</taxon>
        <taxon>Ecdysozoa</taxon>
        <taxon>Nematoda</taxon>
        <taxon>Chromadorea</taxon>
        <taxon>Rhabditida</taxon>
        <taxon>Tylenchina</taxon>
        <taxon>Panagrolaimomorpha</taxon>
        <taxon>Panagrolaimoidea</taxon>
        <taxon>Panagrolaimidae</taxon>
        <taxon>Panagrolaimus</taxon>
    </lineage>
</organism>
<name>A0AC34R0X2_9BILA</name>
<dbReference type="Proteomes" id="UP000887576">
    <property type="component" value="Unplaced"/>
</dbReference>
<evidence type="ECO:0000313" key="2">
    <source>
        <dbReference type="WBParaSite" id="JU765_v2.g2218.t1"/>
    </source>
</evidence>
<proteinExistence type="predicted"/>
<accession>A0AC34R0X2</accession>
<reference evidence="2" key="1">
    <citation type="submission" date="2022-11" db="UniProtKB">
        <authorList>
            <consortium name="WormBaseParasite"/>
        </authorList>
    </citation>
    <scope>IDENTIFICATION</scope>
</reference>
<protein>
    <submittedName>
        <fullName evidence="2">Uncharacterized protein</fullName>
    </submittedName>
</protein>